<proteinExistence type="predicted"/>
<gene>
    <name evidence="2" type="ORF">RQP53_07645</name>
</gene>
<name>A0ABU3P988_9BURK</name>
<feature type="region of interest" description="Disordered" evidence="1">
    <location>
        <begin position="1"/>
        <end position="29"/>
    </location>
</feature>
<reference evidence="2" key="1">
    <citation type="submission" date="2023-09" db="EMBL/GenBank/DDBJ databases">
        <title>Paucibacter sp. APW11 Genome sequencing and assembly.</title>
        <authorList>
            <person name="Kim I."/>
        </authorList>
    </citation>
    <scope>NUCLEOTIDE SEQUENCE</scope>
    <source>
        <strain evidence="2">APW11</strain>
    </source>
</reference>
<accession>A0ABU3P988</accession>
<evidence type="ECO:0008006" key="4">
    <source>
        <dbReference type="Google" id="ProtNLM"/>
    </source>
</evidence>
<evidence type="ECO:0000313" key="2">
    <source>
        <dbReference type="EMBL" id="MDT8999138.1"/>
    </source>
</evidence>
<dbReference type="EMBL" id="JAVXZY010000002">
    <property type="protein sequence ID" value="MDT8999138.1"/>
    <property type="molecule type" value="Genomic_DNA"/>
</dbReference>
<sequence length="285" mass="30360">MPSWSEPVALRHAGGPGKGLRRAPRARLREPTGSDELALTGVDTAAGVAWLAALLEGASAPELSASDRDALFAAQHRAIWGDRIVSTLDCAACHSRFDLSFQLSALQREIAASADSTEATSQPGALAKSRSLHDAQTQRHWQLSTAADEVLALQWGQEHGRALLAALARGDLSSLDEAELERAGDLPEALIAAAAARLEALAPLLDIDLDADCPECGCGHRVRFDIQSWVLQRVIDERPQLLADLHALAAGYGWSFAEISALPRSLRRDLAEQLLAAASGARFTS</sequence>
<keyword evidence="3" id="KW-1185">Reference proteome</keyword>
<organism evidence="2 3">
    <name type="scientific">Roseateles aquae</name>
    <dbReference type="NCBI Taxonomy" id="3077235"/>
    <lineage>
        <taxon>Bacteria</taxon>
        <taxon>Pseudomonadati</taxon>
        <taxon>Pseudomonadota</taxon>
        <taxon>Betaproteobacteria</taxon>
        <taxon>Burkholderiales</taxon>
        <taxon>Sphaerotilaceae</taxon>
        <taxon>Roseateles</taxon>
    </lineage>
</organism>
<evidence type="ECO:0000256" key="1">
    <source>
        <dbReference type="SAM" id="MobiDB-lite"/>
    </source>
</evidence>
<evidence type="ECO:0000313" key="3">
    <source>
        <dbReference type="Proteomes" id="UP001246372"/>
    </source>
</evidence>
<comment type="caution">
    <text evidence="2">The sequence shown here is derived from an EMBL/GenBank/DDBJ whole genome shotgun (WGS) entry which is preliminary data.</text>
</comment>
<dbReference type="Proteomes" id="UP001246372">
    <property type="component" value="Unassembled WGS sequence"/>
</dbReference>
<protein>
    <recommendedName>
        <fullName evidence="4">Phage baseplate protein</fullName>
    </recommendedName>
</protein>
<dbReference type="RefSeq" id="WP_315649628.1">
    <property type="nucleotide sequence ID" value="NZ_JAVXZY010000002.1"/>
</dbReference>